<feature type="compositionally biased region" description="Low complexity" evidence="7">
    <location>
        <begin position="151"/>
        <end position="163"/>
    </location>
</feature>
<keyword evidence="5" id="KW-0206">Cytoskeleton</keyword>
<evidence type="ECO:0000256" key="2">
    <source>
        <dbReference type="ARBA" id="ARBA00009316"/>
    </source>
</evidence>
<dbReference type="OrthoDB" id="413404at2759"/>
<feature type="compositionally biased region" description="Low complexity" evidence="7">
    <location>
        <begin position="180"/>
        <end position="191"/>
    </location>
</feature>
<dbReference type="GO" id="GO:1902017">
    <property type="term" value="P:regulation of cilium assembly"/>
    <property type="evidence" value="ECO:0007669"/>
    <property type="project" value="TreeGrafter"/>
</dbReference>
<evidence type="ECO:0000256" key="6">
    <source>
        <dbReference type="SAM" id="Coils"/>
    </source>
</evidence>
<dbReference type="Proteomes" id="UP000639338">
    <property type="component" value="Unassembled WGS sequence"/>
</dbReference>
<feature type="coiled-coil region" evidence="6">
    <location>
        <begin position="610"/>
        <end position="738"/>
    </location>
</feature>
<dbReference type="EMBL" id="JACMRX010000005">
    <property type="protein sequence ID" value="KAF7990159.1"/>
    <property type="molecule type" value="Genomic_DNA"/>
</dbReference>
<accession>A0A834XRW3</accession>
<feature type="coiled-coil region" evidence="6">
    <location>
        <begin position="517"/>
        <end position="558"/>
    </location>
</feature>
<feature type="coiled-coil region" evidence="6">
    <location>
        <begin position="392"/>
        <end position="419"/>
    </location>
</feature>
<organism evidence="8 9">
    <name type="scientific">Aphidius gifuensis</name>
    <name type="common">Parasitoid wasp</name>
    <dbReference type="NCBI Taxonomy" id="684658"/>
    <lineage>
        <taxon>Eukaryota</taxon>
        <taxon>Metazoa</taxon>
        <taxon>Ecdysozoa</taxon>
        <taxon>Arthropoda</taxon>
        <taxon>Hexapoda</taxon>
        <taxon>Insecta</taxon>
        <taxon>Pterygota</taxon>
        <taxon>Neoptera</taxon>
        <taxon>Endopterygota</taxon>
        <taxon>Hymenoptera</taxon>
        <taxon>Apocrita</taxon>
        <taxon>Ichneumonoidea</taxon>
        <taxon>Braconidae</taxon>
        <taxon>Aphidiinae</taxon>
        <taxon>Aphidius</taxon>
    </lineage>
</organism>
<proteinExistence type="inferred from homology"/>
<reference evidence="8 9" key="1">
    <citation type="submission" date="2020-08" db="EMBL/GenBank/DDBJ databases">
        <title>Aphidius gifuensis genome sequencing and assembly.</title>
        <authorList>
            <person name="Du Z."/>
        </authorList>
    </citation>
    <scope>NUCLEOTIDE SEQUENCE [LARGE SCALE GENOMIC DNA]</scope>
    <source>
        <strain evidence="8">YNYX2018</strain>
        <tissue evidence="8">Adults</tissue>
    </source>
</reference>
<keyword evidence="3" id="KW-0963">Cytoplasm</keyword>
<dbReference type="PANTHER" id="PTHR23162">
    <property type="entry name" value="OUTER DENSE FIBER OF SPERM TAILS 2"/>
    <property type="match status" value="1"/>
</dbReference>
<comment type="similarity">
    <text evidence="2">Belongs to the ODF2 family.</text>
</comment>
<evidence type="ECO:0000256" key="4">
    <source>
        <dbReference type="ARBA" id="ARBA00023054"/>
    </source>
</evidence>
<gene>
    <name evidence="8" type="ORF">HCN44_009894</name>
</gene>
<comment type="caution">
    <text evidence="8">The sequence shown here is derived from an EMBL/GenBank/DDBJ whole genome shotgun (WGS) entry which is preliminary data.</text>
</comment>
<name>A0A834XRW3_APHGI</name>
<dbReference type="InterPro" id="IPR026099">
    <property type="entry name" value="Odf2-rel"/>
</dbReference>
<protein>
    <submittedName>
        <fullName evidence="8">Uncharacterized protein</fullName>
    </submittedName>
</protein>
<evidence type="ECO:0000256" key="7">
    <source>
        <dbReference type="SAM" id="MobiDB-lite"/>
    </source>
</evidence>
<evidence type="ECO:0000256" key="5">
    <source>
        <dbReference type="ARBA" id="ARBA00023212"/>
    </source>
</evidence>
<evidence type="ECO:0000313" key="9">
    <source>
        <dbReference type="Proteomes" id="UP000639338"/>
    </source>
</evidence>
<feature type="compositionally biased region" description="Basic and acidic residues" evidence="7">
    <location>
        <begin position="164"/>
        <end position="178"/>
    </location>
</feature>
<dbReference type="GO" id="GO:0005813">
    <property type="term" value="C:centrosome"/>
    <property type="evidence" value="ECO:0007669"/>
    <property type="project" value="UniProtKB-SubCell"/>
</dbReference>
<feature type="coiled-coil region" evidence="6">
    <location>
        <begin position="764"/>
        <end position="914"/>
    </location>
</feature>
<dbReference type="AlphaFoldDB" id="A0A834XRW3"/>
<keyword evidence="4 6" id="KW-0175">Coiled coil</keyword>
<dbReference type="PANTHER" id="PTHR23162:SF10">
    <property type="entry name" value="FI13205P"/>
    <property type="match status" value="1"/>
</dbReference>
<keyword evidence="9" id="KW-1185">Reference proteome</keyword>
<evidence type="ECO:0000256" key="3">
    <source>
        <dbReference type="ARBA" id="ARBA00022490"/>
    </source>
</evidence>
<feature type="region of interest" description="Disordered" evidence="7">
    <location>
        <begin position="140"/>
        <end position="194"/>
    </location>
</feature>
<sequence length="984" mass="114717">MPQGLWKKSNIKKLSPSRQLLSKSKKYLLLNNYHCLFKKCKSDETFKSCNKFDEKKQLSESERFEKLLKSDYFLIESLFNVKRNINLTFNYKNNKFDQTASPQPITLQLELLYAKAINYNKVNDKSYDTLSLIEKMNETVEEKKNQETPENDNNNNVDNASNNDDVKPAEEIDNDDKPTNNINQQIISSSSLSKLDEASNYHNDSIKSSIPMHDTAVMSEMKEAHVRSKMIQADMKILNEELNTLRDKSNMTNDDKELIEKKGTEVMERMKELEELTIKFAYFLGLSDTKIDDIERNPYSQHHLDQVKEEYNFDDKSVLESPLEPEPVYPEDSLPRVIICGNIEDGIPRIVVADSYRRISHHDNKNKNKNVNNIIAGLTDTLTRQEQAISDKYTYEKLKKSLEDENEKLQSKICGLEERIKILAKEKAQVDCQLQQKKVGCPFVNLNSSRRKLTSEPCKCTRLQKNKFDFERQKGGGSRDLLWSNNKKSTNMNHQASSYGSCPAEIKNQLHNNETSTKQLENQMGNIESKMQHMKMELANVQRERQQLEQQRKLLNCTAPCAPCPCGTNSNTSLKNDDVLTLQGFDSKDNYSQQELYDLREKYSRLQEDYRNKLCEVSCLRRDAEKLKNETRQAINDKDIVVNQLTDAQNKLKNYEMDKKKYGNKREQGIEQEQALIVAKHRYREAQDELEELKSHMQDQSNQLEDYRNKYLEAQEQVEEQKRVLDLMELDNARMNENVNLEISRIKSQFQDKLSELALLPDLLRQTQIQLQESQRQRALAEHNCEDLSKELSSYKDKYEKINNEFKILQDEYGLLNDNERLKNELINLENEYENKLEEKIHEIVQLSSILEEVREDSARQVARTKERCEIVRRDLQGQISVLEKELAKLRATAKAAEKERDEIRIKMQSQLNRLTETFGQAQGRVKTLQGQIDYLSTSYNNVFDNNSHQHQHHRQVSPIDAQQNLLALEASNQSPYDSCDCAY</sequence>
<comment type="subcellular location">
    <subcellularLocation>
        <location evidence="1">Cytoplasm</location>
        <location evidence="1">Cytoskeleton</location>
        <location evidence="1">Microtubule organizing center</location>
        <location evidence="1">Centrosome</location>
    </subcellularLocation>
</comment>
<feature type="coiled-coil region" evidence="6">
    <location>
        <begin position="228"/>
        <end position="276"/>
    </location>
</feature>
<evidence type="ECO:0000313" key="8">
    <source>
        <dbReference type="EMBL" id="KAF7990159.1"/>
    </source>
</evidence>
<evidence type="ECO:0000256" key="1">
    <source>
        <dbReference type="ARBA" id="ARBA00004300"/>
    </source>
</evidence>